<name>A0A0E9SAE1_ANGAN</name>
<accession>A0A0E9SAE1</accession>
<reference evidence="1" key="1">
    <citation type="submission" date="2014-11" db="EMBL/GenBank/DDBJ databases">
        <authorList>
            <person name="Amaro Gonzalez C."/>
        </authorList>
    </citation>
    <scope>NUCLEOTIDE SEQUENCE</scope>
</reference>
<dbReference type="AlphaFoldDB" id="A0A0E9SAE1"/>
<sequence>MRTLCLAMAKPKGKKSAFRKVYSSCTPRPQRCCLL</sequence>
<dbReference type="EMBL" id="GBXM01070912">
    <property type="protein sequence ID" value="JAH37665.1"/>
    <property type="molecule type" value="Transcribed_RNA"/>
</dbReference>
<protein>
    <submittedName>
        <fullName evidence="1">Uncharacterized protein</fullName>
    </submittedName>
</protein>
<organism evidence="1">
    <name type="scientific">Anguilla anguilla</name>
    <name type="common">European freshwater eel</name>
    <name type="synonym">Muraena anguilla</name>
    <dbReference type="NCBI Taxonomy" id="7936"/>
    <lineage>
        <taxon>Eukaryota</taxon>
        <taxon>Metazoa</taxon>
        <taxon>Chordata</taxon>
        <taxon>Craniata</taxon>
        <taxon>Vertebrata</taxon>
        <taxon>Euteleostomi</taxon>
        <taxon>Actinopterygii</taxon>
        <taxon>Neopterygii</taxon>
        <taxon>Teleostei</taxon>
        <taxon>Anguilliformes</taxon>
        <taxon>Anguillidae</taxon>
        <taxon>Anguilla</taxon>
    </lineage>
</organism>
<proteinExistence type="predicted"/>
<reference evidence="1" key="2">
    <citation type="journal article" date="2015" name="Fish Shellfish Immunol.">
        <title>Early steps in the European eel (Anguilla anguilla)-Vibrio vulnificus interaction in the gills: Role of the RtxA13 toxin.</title>
        <authorList>
            <person name="Callol A."/>
            <person name="Pajuelo D."/>
            <person name="Ebbesson L."/>
            <person name="Teles M."/>
            <person name="MacKenzie S."/>
            <person name="Amaro C."/>
        </authorList>
    </citation>
    <scope>NUCLEOTIDE SEQUENCE</scope>
</reference>
<evidence type="ECO:0000313" key="1">
    <source>
        <dbReference type="EMBL" id="JAH37665.1"/>
    </source>
</evidence>